<dbReference type="PANTHER" id="PTHR45824:SF29">
    <property type="entry name" value="GH16843P"/>
    <property type="match status" value="1"/>
</dbReference>
<dbReference type="EMBL" id="CAKOGP040000002">
    <property type="protein sequence ID" value="CAJ1919912.1"/>
    <property type="molecule type" value="Genomic_DNA"/>
</dbReference>
<dbReference type="AlphaFoldDB" id="A0AAD2CB82"/>
<protein>
    <recommendedName>
        <fullName evidence="2">CRAL-TRIO domain-containing protein</fullName>
    </recommendedName>
</protein>
<dbReference type="Proteomes" id="UP001295423">
    <property type="component" value="Unassembled WGS sequence"/>
</dbReference>
<comment type="caution">
    <text evidence="3">The sequence shown here is derived from an EMBL/GenBank/DDBJ whole genome shotgun (WGS) entry which is preliminary data.</text>
</comment>
<feature type="domain" description="CRAL-TRIO" evidence="2">
    <location>
        <begin position="96"/>
        <end position="274"/>
    </location>
</feature>
<dbReference type="Gene3D" id="3.40.525.10">
    <property type="entry name" value="CRAL-TRIO lipid binding domain"/>
    <property type="match status" value="1"/>
</dbReference>
<dbReference type="CDD" id="cd00170">
    <property type="entry name" value="SEC14"/>
    <property type="match status" value="1"/>
</dbReference>
<feature type="region of interest" description="Disordered" evidence="1">
    <location>
        <begin position="15"/>
        <end position="39"/>
    </location>
</feature>
<evidence type="ECO:0000313" key="4">
    <source>
        <dbReference type="Proteomes" id="UP001295423"/>
    </source>
</evidence>
<sequence length="277" mass="31913">MKLLSRARSQKIAFLSASKERSSDTEPEEASSSSSSYGEERELCHAQVREFCRKEGITLSRQQMIRFEHFHSFNAIATREAIKNKHDDAYLKLRMEGDLVSQFKKKMLFPLELRTKKEKAQVLYIRPSRYIPSPTGSDAFIENFCYVMNDMSQTEEQCQKGLAIIVNLIGYSSKNIHRENSKRVLQLLQGEMVPTKVALVLFVDAPKVFRQFWQMLKPLVSDALSKKVHFITSDTIGKYFDEGYQAHLPRDMASGWASSSELVEDYIDLKLFEDNQS</sequence>
<name>A0AAD2CB82_9STRA</name>
<gene>
    <name evidence="3" type="ORF">CYCCA115_LOCUS865</name>
</gene>
<dbReference type="InterPro" id="IPR001251">
    <property type="entry name" value="CRAL-TRIO_dom"/>
</dbReference>
<dbReference type="GO" id="GO:0008526">
    <property type="term" value="F:phosphatidylinositol transfer activity"/>
    <property type="evidence" value="ECO:0007669"/>
    <property type="project" value="TreeGrafter"/>
</dbReference>
<dbReference type="PROSITE" id="PS50191">
    <property type="entry name" value="CRAL_TRIO"/>
    <property type="match status" value="1"/>
</dbReference>
<organism evidence="3 4">
    <name type="scientific">Cylindrotheca closterium</name>
    <dbReference type="NCBI Taxonomy" id="2856"/>
    <lineage>
        <taxon>Eukaryota</taxon>
        <taxon>Sar</taxon>
        <taxon>Stramenopiles</taxon>
        <taxon>Ochrophyta</taxon>
        <taxon>Bacillariophyta</taxon>
        <taxon>Bacillariophyceae</taxon>
        <taxon>Bacillariophycidae</taxon>
        <taxon>Bacillariales</taxon>
        <taxon>Bacillariaceae</taxon>
        <taxon>Cylindrotheca</taxon>
    </lineage>
</organism>
<dbReference type="SUPFAM" id="SSF52087">
    <property type="entry name" value="CRAL/TRIO domain"/>
    <property type="match status" value="1"/>
</dbReference>
<reference evidence="3" key="1">
    <citation type="submission" date="2023-08" db="EMBL/GenBank/DDBJ databases">
        <authorList>
            <person name="Audoor S."/>
            <person name="Bilcke G."/>
        </authorList>
    </citation>
    <scope>NUCLEOTIDE SEQUENCE</scope>
</reference>
<accession>A0AAD2CB82</accession>
<keyword evidence="4" id="KW-1185">Reference proteome</keyword>
<evidence type="ECO:0000256" key="1">
    <source>
        <dbReference type="SAM" id="MobiDB-lite"/>
    </source>
</evidence>
<dbReference type="InterPro" id="IPR036865">
    <property type="entry name" value="CRAL-TRIO_dom_sf"/>
</dbReference>
<dbReference type="Pfam" id="PF00650">
    <property type="entry name" value="CRAL_TRIO"/>
    <property type="match status" value="1"/>
</dbReference>
<dbReference type="InterPro" id="IPR052578">
    <property type="entry name" value="PI_Transfer_CRAL-TRIO"/>
</dbReference>
<proteinExistence type="predicted"/>
<evidence type="ECO:0000313" key="3">
    <source>
        <dbReference type="EMBL" id="CAJ1919912.1"/>
    </source>
</evidence>
<evidence type="ECO:0000259" key="2">
    <source>
        <dbReference type="PROSITE" id="PS50191"/>
    </source>
</evidence>
<dbReference type="PANTHER" id="PTHR45824">
    <property type="entry name" value="GH16843P"/>
    <property type="match status" value="1"/>
</dbReference>
<dbReference type="SMART" id="SM00516">
    <property type="entry name" value="SEC14"/>
    <property type="match status" value="1"/>
</dbReference>